<dbReference type="RefSeq" id="WP_009755776.1">
    <property type="nucleotide sequence ID" value="NZ_AMSI01000001.1"/>
</dbReference>
<dbReference type="CDD" id="cd06261">
    <property type="entry name" value="TM_PBP2"/>
    <property type="match status" value="1"/>
</dbReference>
<keyword evidence="3" id="KW-1003">Cell membrane</keyword>
<reference evidence="9 10" key="1">
    <citation type="journal article" date="2012" name="J. Bacteriol.">
        <title>Genome Sequence of Nitratireductor indicus Type Strain C115.</title>
        <authorList>
            <person name="Lai Q."/>
            <person name="Li G."/>
            <person name="Yu Z."/>
            <person name="Shao Z."/>
        </authorList>
    </citation>
    <scope>NUCLEOTIDE SEQUENCE [LARGE SCALE GENOMIC DNA]</scope>
    <source>
        <strain evidence="9 10">C115</strain>
    </source>
</reference>
<dbReference type="EMBL" id="AMSI01000001">
    <property type="protein sequence ID" value="EKF44529.1"/>
    <property type="molecule type" value="Genomic_DNA"/>
</dbReference>
<dbReference type="PANTHER" id="PTHR43163:SF6">
    <property type="entry name" value="DIPEPTIDE TRANSPORT SYSTEM PERMEASE PROTEIN DPPB-RELATED"/>
    <property type="match status" value="1"/>
</dbReference>
<keyword evidence="4 7" id="KW-0812">Transmembrane</keyword>
<dbReference type="GO" id="GO:0005886">
    <property type="term" value="C:plasma membrane"/>
    <property type="evidence" value="ECO:0007669"/>
    <property type="project" value="UniProtKB-SubCell"/>
</dbReference>
<dbReference type="InterPro" id="IPR000515">
    <property type="entry name" value="MetI-like"/>
</dbReference>
<dbReference type="PATRIC" id="fig|1231190.3.peg.478"/>
<name>K2P3B6_9HYPH</name>
<dbReference type="InterPro" id="IPR045621">
    <property type="entry name" value="BPD_transp_1_N"/>
</dbReference>
<keyword evidence="10" id="KW-1185">Reference proteome</keyword>
<sequence>MIFYILRRIVATIPVMGVVALLVFSLLYLAPGDPAVIIAGESASTEQLEKMRKDMGLDQPLPVQFAKWIGKVASGDLGTSLHSGKKVSEMIGARVGPTLSLATVTILLSLILAIPMGIFAAWARGRWLDKSLMSIAVLGFSTPVFVVGYVLIFLFSVKAGWFPVQGFTPISENPLRFLRTVTLPAFTLSLAYVALVSRITRSSLLEMLGEDFIRTARAKGASERRVLLRHALRNAAVPILTVAGSAAAFLIGGVVVTESVFNLPGMGRLVVESVLARDYPLIQGLILLLSLVYIGINLLTDILYSVFDPRIRY</sequence>
<evidence type="ECO:0000256" key="7">
    <source>
        <dbReference type="RuleBase" id="RU363032"/>
    </source>
</evidence>
<comment type="caution">
    <text evidence="9">The sequence shown here is derived from an EMBL/GenBank/DDBJ whole genome shotgun (WGS) entry which is preliminary data.</text>
</comment>
<dbReference type="PROSITE" id="PS50928">
    <property type="entry name" value="ABC_TM1"/>
    <property type="match status" value="1"/>
</dbReference>
<evidence type="ECO:0000256" key="4">
    <source>
        <dbReference type="ARBA" id="ARBA00022692"/>
    </source>
</evidence>
<organism evidence="9 10">
    <name type="scientific">Nitratireductor indicus C115</name>
    <dbReference type="NCBI Taxonomy" id="1231190"/>
    <lineage>
        <taxon>Bacteria</taxon>
        <taxon>Pseudomonadati</taxon>
        <taxon>Pseudomonadota</taxon>
        <taxon>Alphaproteobacteria</taxon>
        <taxon>Hyphomicrobiales</taxon>
        <taxon>Phyllobacteriaceae</taxon>
        <taxon>Nitratireductor</taxon>
    </lineage>
</organism>
<evidence type="ECO:0000313" key="9">
    <source>
        <dbReference type="EMBL" id="EKF44529.1"/>
    </source>
</evidence>
<keyword evidence="6 7" id="KW-0472">Membrane</keyword>
<dbReference type="GO" id="GO:0071916">
    <property type="term" value="F:dipeptide transmembrane transporter activity"/>
    <property type="evidence" value="ECO:0007669"/>
    <property type="project" value="TreeGrafter"/>
</dbReference>
<dbReference type="OrthoDB" id="9805855at2"/>
<feature type="transmembrane region" description="Helical" evidence="7">
    <location>
        <begin position="135"/>
        <end position="157"/>
    </location>
</feature>
<dbReference type="Gene3D" id="1.10.3720.10">
    <property type="entry name" value="MetI-like"/>
    <property type="match status" value="1"/>
</dbReference>
<keyword evidence="5 7" id="KW-1133">Transmembrane helix</keyword>
<dbReference type="PANTHER" id="PTHR43163">
    <property type="entry name" value="DIPEPTIDE TRANSPORT SYSTEM PERMEASE PROTEIN DPPB-RELATED"/>
    <property type="match status" value="1"/>
</dbReference>
<evidence type="ECO:0000256" key="3">
    <source>
        <dbReference type="ARBA" id="ARBA00022475"/>
    </source>
</evidence>
<dbReference type="Pfam" id="PF00528">
    <property type="entry name" value="BPD_transp_1"/>
    <property type="match status" value="1"/>
</dbReference>
<feature type="transmembrane region" description="Helical" evidence="7">
    <location>
        <begin position="235"/>
        <end position="261"/>
    </location>
</feature>
<protein>
    <submittedName>
        <fullName evidence="9">ABC transporter permease</fullName>
    </submittedName>
</protein>
<keyword evidence="2 7" id="KW-0813">Transport</keyword>
<dbReference type="SUPFAM" id="SSF161098">
    <property type="entry name" value="MetI-like"/>
    <property type="match status" value="1"/>
</dbReference>
<comment type="subcellular location">
    <subcellularLocation>
        <location evidence="1 7">Cell membrane</location>
        <topology evidence="1 7">Multi-pass membrane protein</topology>
    </subcellularLocation>
</comment>
<gene>
    <name evidence="9" type="ORF">NA8A_02265</name>
</gene>
<evidence type="ECO:0000256" key="1">
    <source>
        <dbReference type="ARBA" id="ARBA00004651"/>
    </source>
</evidence>
<evidence type="ECO:0000259" key="8">
    <source>
        <dbReference type="PROSITE" id="PS50928"/>
    </source>
</evidence>
<evidence type="ECO:0000256" key="6">
    <source>
        <dbReference type="ARBA" id="ARBA00023136"/>
    </source>
</evidence>
<dbReference type="STRING" id="721133.SAMN05216176_102459"/>
<feature type="domain" description="ABC transmembrane type-1" evidence="8">
    <location>
        <begin position="95"/>
        <end position="304"/>
    </location>
</feature>
<evidence type="ECO:0000256" key="5">
    <source>
        <dbReference type="ARBA" id="ARBA00022989"/>
    </source>
</evidence>
<evidence type="ECO:0000256" key="2">
    <source>
        <dbReference type="ARBA" id="ARBA00022448"/>
    </source>
</evidence>
<comment type="similarity">
    <text evidence="7">Belongs to the binding-protein-dependent transport system permease family.</text>
</comment>
<proteinExistence type="inferred from homology"/>
<dbReference type="AlphaFoldDB" id="K2P3B6"/>
<dbReference type="eggNOG" id="COG0601">
    <property type="taxonomic scope" value="Bacteria"/>
</dbReference>
<dbReference type="InterPro" id="IPR035906">
    <property type="entry name" value="MetI-like_sf"/>
</dbReference>
<dbReference type="Proteomes" id="UP000007374">
    <property type="component" value="Unassembled WGS sequence"/>
</dbReference>
<evidence type="ECO:0000313" key="10">
    <source>
        <dbReference type="Proteomes" id="UP000007374"/>
    </source>
</evidence>
<feature type="transmembrane region" description="Helical" evidence="7">
    <location>
        <begin position="177"/>
        <end position="197"/>
    </location>
</feature>
<feature type="transmembrane region" description="Helical" evidence="7">
    <location>
        <begin position="281"/>
        <end position="307"/>
    </location>
</feature>
<dbReference type="Pfam" id="PF19300">
    <property type="entry name" value="BPD_transp_1_N"/>
    <property type="match status" value="1"/>
</dbReference>
<feature type="transmembrane region" description="Helical" evidence="7">
    <location>
        <begin position="99"/>
        <end position="123"/>
    </location>
</feature>
<accession>K2P3B6</accession>
<feature type="transmembrane region" description="Helical" evidence="7">
    <location>
        <begin position="9"/>
        <end position="30"/>
    </location>
</feature>